<dbReference type="AlphaFoldDB" id="A0A074YAS0"/>
<dbReference type="HOGENOM" id="CLU_1618676_0_0_1"/>
<dbReference type="Proteomes" id="UP000030641">
    <property type="component" value="Unassembled WGS sequence"/>
</dbReference>
<evidence type="ECO:0000313" key="1">
    <source>
        <dbReference type="EMBL" id="KEQ94893.1"/>
    </source>
</evidence>
<dbReference type="EMBL" id="KL584760">
    <property type="protein sequence ID" value="KEQ94893.1"/>
    <property type="molecule type" value="Genomic_DNA"/>
</dbReference>
<proteinExistence type="predicted"/>
<sequence length="164" mass="18981">MKVPMRRRSLSVSCLLEEGMSTRSCLDNRLSAGSRLVKSRTYCCLMLRMRCWTGRGLETRIWRCCFKRKYRKSSETFQSYHYQQHHHDRPQAINGLSYYRHFQEPTSPAQHHRHLTRRRKTTLLSAGGFHGLTITTASLTRTSRRASGTITNASALLSPASHRP</sequence>
<dbReference type="OrthoDB" id="10620232at2759"/>
<name>A0A074YAS0_AURSE</name>
<evidence type="ECO:0000313" key="2">
    <source>
        <dbReference type="Proteomes" id="UP000030641"/>
    </source>
</evidence>
<dbReference type="InParanoid" id="A0A074YAS0"/>
<gene>
    <name evidence="1" type="ORF">AUEXF2481DRAFT_225079</name>
</gene>
<keyword evidence="2" id="KW-1185">Reference proteome</keyword>
<accession>A0A074YAS0</accession>
<dbReference type="GeneID" id="25362643"/>
<protein>
    <submittedName>
        <fullName evidence="1">Uncharacterized protein</fullName>
    </submittedName>
</protein>
<dbReference type="RefSeq" id="XP_013343633.1">
    <property type="nucleotide sequence ID" value="XM_013488179.1"/>
</dbReference>
<organism evidence="1 2">
    <name type="scientific">Aureobasidium subglaciale (strain EXF-2481)</name>
    <name type="common">Aureobasidium pullulans var. subglaciale</name>
    <dbReference type="NCBI Taxonomy" id="1043005"/>
    <lineage>
        <taxon>Eukaryota</taxon>
        <taxon>Fungi</taxon>
        <taxon>Dikarya</taxon>
        <taxon>Ascomycota</taxon>
        <taxon>Pezizomycotina</taxon>
        <taxon>Dothideomycetes</taxon>
        <taxon>Dothideomycetidae</taxon>
        <taxon>Dothideales</taxon>
        <taxon>Saccotheciaceae</taxon>
        <taxon>Aureobasidium</taxon>
    </lineage>
</organism>
<reference evidence="1 2" key="1">
    <citation type="journal article" date="2014" name="BMC Genomics">
        <title>Genome sequencing of four Aureobasidium pullulans varieties: biotechnological potential, stress tolerance, and description of new species.</title>
        <authorList>
            <person name="Gostin Ar C."/>
            <person name="Ohm R.A."/>
            <person name="Kogej T."/>
            <person name="Sonjak S."/>
            <person name="Turk M."/>
            <person name="Zajc J."/>
            <person name="Zalar P."/>
            <person name="Grube M."/>
            <person name="Sun H."/>
            <person name="Han J."/>
            <person name="Sharma A."/>
            <person name="Chiniquy J."/>
            <person name="Ngan C.Y."/>
            <person name="Lipzen A."/>
            <person name="Barry K."/>
            <person name="Grigoriev I.V."/>
            <person name="Gunde-Cimerman N."/>
        </authorList>
    </citation>
    <scope>NUCLEOTIDE SEQUENCE [LARGE SCALE GENOMIC DNA]</scope>
    <source>
        <strain evidence="1 2">EXF-2481</strain>
    </source>
</reference>